<feature type="transmembrane region" description="Helical" evidence="2">
    <location>
        <begin position="325"/>
        <end position="344"/>
    </location>
</feature>
<dbReference type="PANTHER" id="PTHR23028">
    <property type="entry name" value="ACETYLTRANSFERASE"/>
    <property type="match status" value="1"/>
</dbReference>
<dbReference type="Pfam" id="PF19040">
    <property type="entry name" value="SGNH"/>
    <property type="match status" value="1"/>
</dbReference>
<sequence length="719" mass="77511">MADQPTTPPTDTAPEPRPRRAGFRDDIQGMRALAVLAIMVFHAGLSPYPGGFVTLDVFFVVSGFLITFLLLREIDRDGTVSLTRFYARRARRILPAATVVTLAVLGASALWLDVVAARDAAVDALWAAFFAANVRFAVQETDYFAEDAAVSPFQHYWSLAVEEQFYLVLPLLMVACVVLALRLAPRGRHLGLGSPRRMVGVAVALMTLASFAWSVHASIASPATAYFSTFTRTWEFGVGALLALAAPAAARLPAAARNLLAGGGLLAIAVACFVVTEATPFPGYAALLPVLGTGAVMVAGAGVTGRPPTVQRALGVAPLRLVGDMSYSLYLWHWPMLTIAAAYAGRDLRLTETAVVLGLCVALSWATYRWVETPFRTYAPRRLSRTLVLYPVSLAVVLAGSGVATAWVGDGVDTRGDAITTREWDRAPGDRPLSDDETVALVQASVVAARQGAEIPRRLDPPLVDLAAQRAAVGTCDYEDAPPWTLCRRGDVGADRSIVVLGNSHGRHWIPAVERIAQQEGFETHYLTKQACTPARVQSISRDSERPWRECTQFNAWAQEQVERLEPDIVIAVGSAPRGLFVDGELVKDTDERTEEMGRGFSRLIADLEPHAGEVVILGDVPRRDDQPGECLGRPRASLARCLATPDARAAGVVEVSREATVGTTARFIDTEPWFCADGRCPAVVGDMITMRDQGHVTNVYSAHLADALARALGVRGRR</sequence>
<feature type="transmembrane region" description="Helical" evidence="2">
    <location>
        <begin position="197"/>
        <end position="216"/>
    </location>
</feature>
<feature type="transmembrane region" description="Helical" evidence="2">
    <location>
        <begin position="165"/>
        <end position="185"/>
    </location>
</feature>
<dbReference type="PANTHER" id="PTHR23028:SF53">
    <property type="entry name" value="ACYL_TRANSF_3 DOMAIN-CONTAINING PROTEIN"/>
    <property type="match status" value="1"/>
</dbReference>
<proteinExistence type="predicted"/>
<feature type="region of interest" description="Disordered" evidence="1">
    <location>
        <begin position="1"/>
        <end position="21"/>
    </location>
</feature>
<reference evidence="6" key="1">
    <citation type="journal article" date="2019" name="Int. J. Syst. Evol. Microbiol.">
        <title>The Global Catalogue of Microorganisms (GCM) 10K type strain sequencing project: providing services to taxonomists for standard genome sequencing and annotation.</title>
        <authorList>
            <consortium name="The Broad Institute Genomics Platform"/>
            <consortium name="The Broad Institute Genome Sequencing Center for Infectious Disease"/>
            <person name="Wu L."/>
            <person name="Ma J."/>
        </authorList>
    </citation>
    <scope>NUCLEOTIDE SEQUENCE [LARGE SCALE GENOMIC DNA]</scope>
    <source>
        <strain evidence="6">JCM 14046</strain>
    </source>
</reference>
<dbReference type="RefSeq" id="WP_344006096.1">
    <property type="nucleotide sequence ID" value="NZ_BAAAMY010000004.1"/>
</dbReference>
<keyword evidence="5" id="KW-0378">Hydrolase</keyword>
<evidence type="ECO:0000256" key="1">
    <source>
        <dbReference type="SAM" id="MobiDB-lite"/>
    </source>
</evidence>
<feature type="transmembrane region" description="Helical" evidence="2">
    <location>
        <begin position="259"/>
        <end position="278"/>
    </location>
</feature>
<feature type="domain" description="SGNH" evidence="4">
    <location>
        <begin position="476"/>
        <end position="710"/>
    </location>
</feature>
<feature type="transmembrane region" description="Helical" evidence="2">
    <location>
        <begin position="51"/>
        <end position="71"/>
    </location>
</feature>
<dbReference type="InterPro" id="IPR002656">
    <property type="entry name" value="Acyl_transf_3_dom"/>
</dbReference>
<organism evidence="5 6">
    <name type="scientific">Nocardioides lentus</name>
    <dbReference type="NCBI Taxonomy" id="338077"/>
    <lineage>
        <taxon>Bacteria</taxon>
        <taxon>Bacillati</taxon>
        <taxon>Actinomycetota</taxon>
        <taxon>Actinomycetes</taxon>
        <taxon>Propionibacteriales</taxon>
        <taxon>Nocardioidaceae</taxon>
        <taxon>Nocardioides</taxon>
    </lineage>
</organism>
<accession>A0ABP5AK05</accession>
<evidence type="ECO:0000259" key="4">
    <source>
        <dbReference type="Pfam" id="PF19040"/>
    </source>
</evidence>
<dbReference type="Proteomes" id="UP001501612">
    <property type="component" value="Unassembled WGS sequence"/>
</dbReference>
<keyword evidence="2" id="KW-1133">Transmembrane helix</keyword>
<feature type="domain" description="Acyltransferase 3" evidence="3">
    <location>
        <begin position="26"/>
        <end position="369"/>
    </location>
</feature>
<keyword evidence="2" id="KW-0812">Transmembrane</keyword>
<keyword evidence="2" id="KW-0472">Membrane</keyword>
<dbReference type="EMBL" id="BAAAMY010000004">
    <property type="protein sequence ID" value="GAA1916102.1"/>
    <property type="molecule type" value="Genomic_DNA"/>
</dbReference>
<feature type="transmembrane region" description="Helical" evidence="2">
    <location>
        <begin position="236"/>
        <end position="252"/>
    </location>
</feature>
<keyword evidence="6" id="KW-1185">Reference proteome</keyword>
<dbReference type="InterPro" id="IPR050879">
    <property type="entry name" value="Acyltransferase_3"/>
</dbReference>
<feature type="transmembrane region" description="Helical" evidence="2">
    <location>
        <begin position="29"/>
        <end position="45"/>
    </location>
</feature>
<feature type="transmembrane region" description="Helical" evidence="2">
    <location>
        <begin position="284"/>
        <end position="304"/>
    </location>
</feature>
<dbReference type="InterPro" id="IPR043968">
    <property type="entry name" value="SGNH"/>
</dbReference>
<evidence type="ECO:0000259" key="3">
    <source>
        <dbReference type="Pfam" id="PF01757"/>
    </source>
</evidence>
<feature type="transmembrane region" description="Helical" evidence="2">
    <location>
        <begin position="350"/>
        <end position="368"/>
    </location>
</feature>
<dbReference type="GO" id="GO:0016787">
    <property type="term" value="F:hydrolase activity"/>
    <property type="evidence" value="ECO:0007669"/>
    <property type="project" value="UniProtKB-KW"/>
</dbReference>
<comment type="caution">
    <text evidence="5">The sequence shown here is derived from an EMBL/GenBank/DDBJ whole genome shotgun (WGS) entry which is preliminary data.</text>
</comment>
<evidence type="ECO:0000313" key="6">
    <source>
        <dbReference type="Proteomes" id="UP001501612"/>
    </source>
</evidence>
<feature type="transmembrane region" description="Helical" evidence="2">
    <location>
        <begin position="92"/>
        <end position="112"/>
    </location>
</feature>
<evidence type="ECO:0000313" key="5">
    <source>
        <dbReference type="EMBL" id="GAA1916102.1"/>
    </source>
</evidence>
<gene>
    <name evidence="5" type="ORF">GCM10009737_16940</name>
</gene>
<dbReference type="Pfam" id="PF01757">
    <property type="entry name" value="Acyl_transf_3"/>
    <property type="match status" value="1"/>
</dbReference>
<protein>
    <submittedName>
        <fullName evidence="5">SGNH hydrolase domain-containing protein</fullName>
    </submittedName>
</protein>
<feature type="transmembrane region" description="Helical" evidence="2">
    <location>
        <begin position="388"/>
        <end position="409"/>
    </location>
</feature>
<evidence type="ECO:0000256" key="2">
    <source>
        <dbReference type="SAM" id="Phobius"/>
    </source>
</evidence>
<name>A0ABP5AK05_9ACTN</name>